<organism evidence="2 3">
    <name type="scientific">Corynespora cassiicola Philippines</name>
    <dbReference type="NCBI Taxonomy" id="1448308"/>
    <lineage>
        <taxon>Eukaryota</taxon>
        <taxon>Fungi</taxon>
        <taxon>Dikarya</taxon>
        <taxon>Ascomycota</taxon>
        <taxon>Pezizomycotina</taxon>
        <taxon>Dothideomycetes</taxon>
        <taxon>Pleosporomycetidae</taxon>
        <taxon>Pleosporales</taxon>
        <taxon>Corynesporascaceae</taxon>
        <taxon>Corynespora</taxon>
    </lineage>
</organism>
<dbReference type="OrthoDB" id="5385189at2759"/>
<dbReference type="EMBL" id="KZ678140">
    <property type="protein sequence ID" value="PSN63394.1"/>
    <property type="molecule type" value="Genomic_DNA"/>
</dbReference>
<protein>
    <submittedName>
        <fullName evidence="2">Uncharacterized protein</fullName>
    </submittedName>
</protein>
<sequence>MPPPTDPLISDRTLWLSLGAFTLLASHLIAHSLHNILTLTTVSTPAAPAISTTPNHTTSNADANANATKESAIKTSSLATLALSPPLEIRKAATKLLCERFAASPPARTLLELDLESPDEARRKRAEAAMQLLWENGCMPGMRVFRDGGGGGFAGPFGSMRRRQRGGGGGGGLLMRDVSAAYDRVPTARGVLRERGGGEGERELRRRRREAMVISEGDRPVRQEDVWMRGEGGVFGSAVGVVQGLGSEYDIAHVFNVDGIFVDEEESGGENGGEREGNADGDGNEEE</sequence>
<accession>A0A2T2ND82</accession>
<feature type="region of interest" description="Disordered" evidence="1">
    <location>
        <begin position="263"/>
        <end position="287"/>
    </location>
</feature>
<reference evidence="2 3" key="1">
    <citation type="journal article" date="2018" name="Front. Microbiol.">
        <title>Genome-Wide Analysis of Corynespora cassiicola Leaf Fall Disease Putative Effectors.</title>
        <authorList>
            <person name="Lopez D."/>
            <person name="Ribeiro S."/>
            <person name="Label P."/>
            <person name="Fumanal B."/>
            <person name="Venisse J.S."/>
            <person name="Kohler A."/>
            <person name="de Oliveira R.R."/>
            <person name="Labutti K."/>
            <person name="Lipzen A."/>
            <person name="Lail K."/>
            <person name="Bauer D."/>
            <person name="Ohm R.A."/>
            <person name="Barry K.W."/>
            <person name="Spatafora J."/>
            <person name="Grigoriev I.V."/>
            <person name="Martin F.M."/>
            <person name="Pujade-Renaud V."/>
        </authorList>
    </citation>
    <scope>NUCLEOTIDE SEQUENCE [LARGE SCALE GENOMIC DNA]</scope>
    <source>
        <strain evidence="2 3">Philippines</strain>
    </source>
</reference>
<evidence type="ECO:0000256" key="1">
    <source>
        <dbReference type="SAM" id="MobiDB-lite"/>
    </source>
</evidence>
<dbReference type="AlphaFoldDB" id="A0A2T2ND82"/>
<dbReference type="Proteomes" id="UP000240883">
    <property type="component" value="Unassembled WGS sequence"/>
</dbReference>
<evidence type="ECO:0000313" key="3">
    <source>
        <dbReference type="Proteomes" id="UP000240883"/>
    </source>
</evidence>
<gene>
    <name evidence="2" type="ORF">BS50DRAFT_679670</name>
</gene>
<name>A0A2T2ND82_CORCC</name>
<evidence type="ECO:0000313" key="2">
    <source>
        <dbReference type="EMBL" id="PSN63394.1"/>
    </source>
</evidence>
<keyword evidence="3" id="KW-1185">Reference proteome</keyword>
<proteinExistence type="predicted"/>